<proteinExistence type="predicted"/>
<dbReference type="InterPro" id="IPR000700">
    <property type="entry name" value="PAS-assoc_C"/>
</dbReference>
<evidence type="ECO:0000256" key="3">
    <source>
        <dbReference type="ARBA" id="ARBA00022991"/>
    </source>
</evidence>
<dbReference type="InterPro" id="IPR035965">
    <property type="entry name" value="PAS-like_dom_sf"/>
</dbReference>
<evidence type="ECO:0000256" key="2">
    <source>
        <dbReference type="ARBA" id="ARBA00022643"/>
    </source>
</evidence>
<dbReference type="PROSITE" id="PS50112">
    <property type="entry name" value="PAS"/>
    <property type="match status" value="1"/>
</dbReference>
<feature type="domain" description="STAS" evidence="6">
    <location>
        <begin position="135"/>
        <end position="246"/>
    </location>
</feature>
<dbReference type="InterPro" id="IPR001610">
    <property type="entry name" value="PAC"/>
</dbReference>
<name>A0A0A5G357_9BACI</name>
<dbReference type="SUPFAM" id="SSF52091">
    <property type="entry name" value="SpoIIaa-like"/>
    <property type="match status" value="1"/>
</dbReference>
<keyword evidence="2" id="KW-0288">FMN</keyword>
<dbReference type="Gene3D" id="3.30.750.24">
    <property type="entry name" value="STAS domain"/>
    <property type="match status" value="1"/>
</dbReference>
<dbReference type="Proteomes" id="UP000030401">
    <property type="component" value="Unassembled WGS sequence"/>
</dbReference>
<dbReference type="InterPro" id="IPR000014">
    <property type="entry name" value="PAS"/>
</dbReference>
<sequence length="250" mass="27937">MLGAAIDHTRVGVIITDPNEQDNPIIFVNEGFQRITGYRADDIIGLNCRFLQGEGTDKKVINQLREAVQANASISTVILNYKKDGTPFWNELHIDPVYVEHQRKGYLVGIQKDITGQVHTEKNLSTFREEVSVLSTPIVLIAEGVCVLPIMGNMVGERMAEMVDNITSKVAKGEYDYLIMELSGLKHYDEEMIQGIFRLKDMLRLLGIELLIAGASPEFAMKSTILQLNLSSIKAFATVKQAIQSIEKIR</sequence>
<dbReference type="AlphaFoldDB" id="A0A0A5G357"/>
<gene>
    <name evidence="7" type="ORF">N784_09050</name>
</gene>
<evidence type="ECO:0000259" key="4">
    <source>
        <dbReference type="PROSITE" id="PS50112"/>
    </source>
</evidence>
<evidence type="ECO:0000313" key="7">
    <source>
        <dbReference type="EMBL" id="KGX85490.1"/>
    </source>
</evidence>
<dbReference type="EMBL" id="AVPG01000022">
    <property type="protein sequence ID" value="KGX85490.1"/>
    <property type="molecule type" value="Genomic_DNA"/>
</dbReference>
<evidence type="ECO:0000256" key="1">
    <source>
        <dbReference type="ARBA" id="ARBA00022630"/>
    </source>
</evidence>
<dbReference type="NCBIfam" id="TIGR00229">
    <property type="entry name" value="sensory_box"/>
    <property type="match status" value="1"/>
</dbReference>
<keyword evidence="7" id="KW-0560">Oxidoreductase</keyword>
<dbReference type="InterPro" id="IPR002645">
    <property type="entry name" value="STAS_dom"/>
</dbReference>
<dbReference type="PROSITE" id="PS50801">
    <property type="entry name" value="STAS"/>
    <property type="match status" value="1"/>
</dbReference>
<feature type="domain" description="PAS" evidence="4">
    <location>
        <begin position="1"/>
        <end position="71"/>
    </location>
</feature>
<dbReference type="SUPFAM" id="SSF55785">
    <property type="entry name" value="PYP-like sensor domain (PAS domain)"/>
    <property type="match status" value="1"/>
</dbReference>
<dbReference type="PROSITE" id="PS50113">
    <property type="entry name" value="PAC"/>
    <property type="match status" value="1"/>
</dbReference>
<feature type="domain" description="PAC" evidence="5">
    <location>
        <begin position="72"/>
        <end position="126"/>
    </location>
</feature>
<dbReference type="GO" id="GO:0051213">
    <property type="term" value="F:dioxygenase activity"/>
    <property type="evidence" value="ECO:0007669"/>
    <property type="project" value="UniProtKB-KW"/>
</dbReference>
<reference evidence="7 8" key="1">
    <citation type="submission" date="2013-08" db="EMBL/GenBank/DDBJ databases">
        <authorList>
            <person name="Huang J."/>
            <person name="Wang G."/>
        </authorList>
    </citation>
    <scope>NUCLEOTIDE SEQUENCE [LARGE SCALE GENOMIC DNA]</scope>
    <source>
        <strain evidence="7 8">JSM 072002</strain>
    </source>
</reference>
<dbReference type="PANTHER" id="PTHR47429">
    <property type="entry name" value="PROTEIN TWIN LOV 1"/>
    <property type="match status" value="1"/>
</dbReference>
<keyword evidence="7" id="KW-0223">Dioxygenase</keyword>
<evidence type="ECO:0000259" key="5">
    <source>
        <dbReference type="PROSITE" id="PS50113"/>
    </source>
</evidence>
<keyword evidence="3" id="KW-0157">Chromophore</keyword>
<evidence type="ECO:0000313" key="8">
    <source>
        <dbReference type="Proteomes" id="UP000030401"/>
    </source>
</evidence>
<dbReference type="Gene3D" id="3.30.450.20">
    <property type="entry name" value="PAS domain"/>
    <property type="match status" value="1"/>
</dbReference>
<dbReference type="CDD" id="cd00130">
    <property type="entry name" value="PAS"/>
    <property type="match status" value="1"/>
</dbReference>
<keyword evidence="8" id="KW-1185">Reference proteome</keyword>
<keyword evidence="1" id="KW-0285">Flavoprotein</keyword>
<dbReference type="CDD" id="cd07041">
    <property type="entry name" value="STAS_RsbR_RsbS_like"/>
    <property type="match status" value="1"/>
</dbReference>
<dbReference type="SMART" id="SM00086">
    <property type="entry name" value="PAC"/>
    <property type="match status" value="1"/>
</dbReference>
<dbReference type="InterPro" id="IPR036513">
    <property type="entry name" value="STAS_dom_sf"/>
</dbReference>
<dbReference type="PANTHER" id="PTHR47429:SF2">
    <property type="entry name" value="PROTEIN TWIN LOV 1"/>
    <property type="match status" value="1"/>
</dbReference>
<dbReference type="Pfam" id="PF01740">
    <property type="entry name" value="STAS"/>
    <property type="match status" value="1"/>
</dbReference>
<protein>
    <submittedName>
        <fullName evidence="7">Biphenyl 2,3-dioxygenase</fullName>
    </submittedName>
</protein>
<organism evidence="7 8">
    <name type="scientific">Pontibacillus litoralis JSM 072002</name>
    <dbReference type="NCBI Taxonomy" id="1385512"/>
    <lineage>
        <taxon>Bacteria</taxon>
        <taxon>Bacillati</taxon>
        <taxon>Bacillota</taxon>
        <taxon>Bacilli</taxon>
        <taxon>Bacillales</taxon>
        <taxon>Bacillaceae</taxon>
        <taxon>Pontibacillus</taxon>
    </lineage>
</organism>
<evidence type="ECO:0000259" key="6">
    <source>
        <dbReference type="PROSITE" id="PS50801"/>
    </source>
</evidence>
<comment type="caution">
    <text evidence="7">The sequence shown here is derived from an EMBL/GenBank/DDBJ whole genome shotgun (WGS) entry which is preliminary data.</text>
</comment>
<dbReference type="Pfam" id="PF13426">
    <property type="entry name" value="PAS_9"/>
    <property type="match status" value="1"/>
</dbReference>
<dbReference type="STRING" id="1385512.N784_09050"/>
<accession>A0A0A5G357</accession>
<dbReference type="eggNOG" id="COG1366">
    <property type="taxonomic scope" value="Bacteria"/>
</dbReference>